<comment type="caution">
    <text evidence="1">The sequence shown here is derived from an EMBL/GenBank/DDBJ whole genome shotgun (WGS) entry which is preliminary data.</text>
</comment>
<keyword evidence="2" id="KW-1185">Reference proteome</keyword>
<dbReference type="AlphaFoldDB" id="A0A5M4FHF3"/>
<dbReference type="Proteomes" id="UP000380867">
    <property type="component" value="Unassembled WGS sequence"/>
</dbReference>
<accession>A0A5M4FHF3</accession>
<dbReference type="SUPFAM" id="SSF55961">
    <property type="entry name" value="Bet v1-like"/>
    <property type="match status" value="1"/>
</dbReference>
<dbReference type="OrthoDB" id="4823586at2"/>
<dbReference type="InterPro" id="IPR023393">
    <property type="entry name" value="START-like_dom_sf"/>
</dbReference>
<reference evidence="1" key="1">
    <citation type="submission" date="2019-09" db="EMBL/GenBank/DDBJ databases">
        <authorList>
            <person name="Li J."/>
        </authorList>
    </citation>
    <scope>NUCLEOTIDE SEQUENCE [LARGE SCALE GENOMIC DNA]</scope>
    <source>
        <strain evidence="1">JCM 14732</strain>
    </source>
</reference>
<dbReference type="EMBL" id="SDPQ02000001">
    <property type="protein sequence ID" value="KAA1399471.1"/>
    <property type="molecule type" value="Genomic_DNA"/>
</dbReference>
<protein>
    <submittedName>
        <fullName evidence="1">SRPBCC family protein</fullName>
    </submittedName>
</protein>
<evidence type="ECO:0000313" key="2">
    <source>
        <dbReference type="Proteomes" id="UP000380867"/>
    </source>
</evidence>
<name>A0A5M4FHF3_9ACTN</name>
<evidence type="ECO:0000313" key="1">
    <source>
        <dbReference type="EMBL" id="KAA1399471.1"/>
    </source>
</evidence>
<dbReference type="InterPro" id="IPR019587">
    <property type="entry name" value="Polyketide_cyclase/dehydratase"/>
</dbReference>
<dbReference type="Gene3D" id="3.30.530.20">
    <property type="match status" value="1"/>
</dbReference>
<dbReference type="Pfam" id="PF10604">
    <property type="entry name" value="Polyketide_cyc2"/>
    <property type="match status" value="1"/>
</dbReference>
<dbReference type="RefSeq" id="WP_149687612.1">
    <property type="nucleotide sequence ID" value="NZ_SDPQ02000001.1"/>
</dbReference>
<organism evidence="1 2">
    <name type="scientific">Aeromicrobium ginsengisoli</name>
    <dbReference type="NCBI Taxonomy" id="363867"/>
    <lineage>
        <taxon>Bacteria</taxon>
        <taxon>Bacillati</taxon>
        <taxon>Actinomycetota</taxon>
        <taxon>Actinomycetes</taxon>
        <taxon>Propionibacteriales</taxon>
        <taxon>Nocardioidaceae</taxon>
        <taxon>Aeromicrobium</taxon>
    </lineage>
</organism>
<sequence>MALFEIVREVHLPPEETWRRLTDWEQHGQHVPLTRIIRTDDGFIARTGIWRLTFDDRMEIVEWREPAFCRLEKRGRVVTGWAEVQVDALPAGSRVTWREDLHVRGVPRAFDGFTRAVSTRMFSRVIDRLLAPAGP</sequence>
<gene>
    <name evidence="1" type="ORF">ESP70_001490</name>
</gene>
<proteinExistence type="predicted"/>